<name>A0A7R9QD09_9ACAR</name>
<dbReference type="EMBL" id="OC877708">
    <property type="protein sequence ID" value="CAD7640189.1"/>
    <property type="molecule type" value="Genomic_DNA"/>
</dbReference>
<dbReference type="Proteomes" id="UP000759131">
    <property type="component" value="Unassembled WGS sequence"/>
</dbReference>
<evidence type="ECO:0000313" key="3">
    <source>
        <dbReference type="Proteomes" id="UP000759131"/>
    </source>
</evidence>
<protein>
    <submittedName>
        <fullName evidence="2">Uncharacterized protein</fullName>
    </submittedName>
</protein>
<feature type="signal peptide" evidence="1">
    <location>
        <begin position="1"/>
        <end position="16"/>
    </location>
</feature>
<keyword evidence="1" id="KW-0732">Signal</keyword>
<dbReference type="PANTHER" id="PTHR33964:SF1">
    <property type="entry name" value="RE45066P"/>
    <property type="match status" value="1"/>
</dbReference>
<dbReference type="OrthoDB" id="10051804at2759"/>
<dbReference type="PANTHER" id="PTHR33964">
    <property type="entry name" value="RE45066P-RELATED"/>
    <property type="match status" value="1"/>
</dbReference>
<keyword evidence="3" id="KW-1185">Reference proteome</keyword>
<accession>A0A7R9QD09</accession>
<sequence length="232" mass="26679">MFHRLLLLSIIGFVTAMSTKDKCDLKKVDRCAQILYIYGNPDYKVSNNINEAHRFCNSTKEAEMCIRTYNNACVKPFSRQYINLLLAGPTQQLKKRCNHSGIKKYLEHRVCVNATKSAIDLCNNGAIADTMRILMARKEDWIQLSCCFLSKSTQCSTKAIDSEELCDERSKEYMREAIRGFSGEVFDLFCGNDLHWESNNCQKVTKNLPQIESKTKKPLSVFPVVLEMMERF</sequence>
<evidence type="ECO:0000256" key="1">
    <source>
        <dbReference type="SAM" id="SignalP"/>
    </source>
</evidence>
<reference evidence="2" key="1">
    <citation type="submission" date="2020-11" db="EMBL/GenBank/DDBJ databases">
        <authorList>
            <person name="Tran Van P."/>
        </authorList>
    </citation>
    <scope>NUCLEOTIDE SEQUENCE</scope>
</reference>
<dbReference type="EMBL" id="CAJPIZ010023133">
    <property type="protein sequence ID" value="CAG2118138.1"/>
    <property type="molecule type" value="Genomic_DNA"/>
</dbReference>
<feature type="chain" id="PRO_5036211801" evidence="1">
    <location>
        <begin position="17"/>
        <end position="232"/>
    </location>
</feature>
<gene>
    <name evidence="2" type="ORF">OSB1V03_LOCUS18090</name>
</gene>
<proteinExistence type="predicted"/>
<dbReference type="AlphaFoldDB" id="A0A7R9QD09"/>
<evidence type="ECO:0000313" key="2">
    <source>
        <dbReference type="EMBL" id="CAD7640189.1"/>
    </source>
</evidence>
<organism evidence="2">
    <name type="scientific">Medioppia subpectinata</name>
    <dbReference type="NCBI Taxonomy" id="1979941"/>
    <lineage>
        <taxon>Eukaryota</taxon>
        <taxon>Metazoa</taxon>
        <taxon>Ecdysozoa</taxon>
        <taxon>Arthropoda</taxon>
        <taxon>Chelicerata</taxon>
        <taxon>Arachnida</taxon>
        <taxon>Acari</taxon>
        <taxon>Acariformes</taxon>
        <taxon>Sarcoptiformes</taxon>
        <taxon>Oribatida</taxon>
        <taxon>Brachypylina</taxon>
        <taxon>Oppioidea</taxon>
        <taxon>Oppiidae</taxon>
        <taxon>Medioppia</taxon>
    </lineage>
</organism>